<evidence type="ECO:0000313" key="3">
    <source>
        <dbReference type="Proteomes" id="UP001238163"/>
    </source>
</evidence>
<dbReference type="Pfam" id="PF11308">
    <property type="entry name" value="Glyco_hydro_129"/>
    <property type="match status" value="1"/>
</dbReference>
<feature type="chain" id="PRO_5042183183" description="Carbohydrate-binding domain-containing protein" evidence="1">
    <location>
        <begin position="23"/>
        <end position="1021"/>
    </location>
</feature>
<dbReference type="AlphaFoldDB" id="A0AAE4ANA7"/>
<keyword evidence="3" id="KW-1185">Reference proteome</keyword>
<organism evidence="2 3">
    <name type="scientific">Oligosphaera ethanolica</name>
    <dbReference type="NCBI Taxonomy" id="760260"/>
    <lineage>
        <taxon>Bacteria</taxon>
        <taxon>Pseudomonadati</taxon>
        <taxon>Lentisphaerota</taxon>
        <taxon>Oligosphaeria</taxon>
        <taxon>Oligosphaerales</taxon>
        <taxon>Oligosphaeraceae</taxon>
        <taxon>Oligosphaera</taxon>
    </lineage>
</organism>
<dbReference type="RefSeq" id="WP_307260067.1">
    <property type="nucleotide sequence ID" value="NZ_JAUSVL010000001.1"/>
</dbReference>
<dbReference type="Proteomes" id="UP001238163">
    <property type="component" value="Unassembled WGS sequence"/>
</dbReference>
<evidence type="ECO:0008006" key="4">
    <source>
        <dbReference type="Google" id="ProtNLM"/>
    </source>
</evidence>
<evidence type="ECO:0000256" key="1">
    <source>
        <dbReference type="SAM" id="SignalP"/>
    </source>
</evidence>
<comment type="caution">
    <text evidence="2">The sequence shown here is derived from an EMBL/GenBank/DDBJ whole genome shotgun (WGS) entry which is preliminary data.</text>
</comment>
<gene>
    <name evidence="2" type="ORF">J3R75_000840</name>
</gene>
<accession>A0AAE4ANA7</accession>
<proteinExistence type="predicted"/>
<dbReference type="Gene3D" id="2.60.120.260">
    <property type="entry name" value="Galactose-binding domain-like"/>
    <property type="match status" value="1"/>
</dbReference>
<dbReference type="EMBL" id="JAUSVL010000001">
    <property type="protein sequence ID" value="MDQ0288733.1"/>
    <property type="molecule type" value="Genomic_DNA"/>
</dbReference>
<dbReference type="Gene3D" id="2.60.40.1190">
    <property type="match status" value="1"/>
</dbReference>
<evidence type="ECO:0000313" key="2">
    <source>
        <dbReference type="EMBL" id="MDQ0288733.1"/>
    </source>
</evidence>
<dbReference type="SUPFAM" id="SSF49344">
    <property type="entry name" value="CBD9-like"/>
    <property type="match status" value="1"/>
</dbReference>
<reference evidence="2" key="1">
    <citation type="submission" date="2023-07" db="EMBL/GenBank/DDBJ databases">
        <title>Genomic Encyclopedia of Type Strains, Phase IV (KMG-IV): sequencing the most valuable type-strain genomes for metagenomic binning, comparative biology and taxonomic classification.</title>
        <authorList>
            <person name="Goeker M."/>
        </authorList>
    </citation>
    <scope>NUCLEOTIDE SEQUENCE</scope>
    <source>
        <strain evidence="2">DSM 24202</strain>
    </source>
</reference>
<sequence length="1021" mass="113840">MTARYWQSSLCGVASLAIVALVGCVSTTPDDGVYQFENDSLRVSVHRDQPVWDVLDKRSGRLWQQAAAKGHETWQVPIARRSAELHLDADLAEWSGVGIAVENGQDGAPGTGRFHLAWDDEGLWVAAEVVDEKVTGLVDGVPQWHVDGIELWIGREQWGLIPNGDELVISCWTNPAMAQGCRGAAKIGGRGWQMELLVPWSVIKAFDAKAAAGRKFLLAFGINNADGGPKRQSQYFFPPGYKHKQFMTHAMAELKGETAVAAPSLAEGRIDGPQLRGITPLPKPALGVEIALDYPRELGDYMPLTAKLWLLPGAGDLAFELSGDADLSFKELAYPAPIVLEELTGRLVIPQMAGLLFGVDELEWDGRAIGGNLSMPWYGQTDLARGDGVITIIQTADDCWGRGLFRGVKVGSTSGDRLSVQPVWEPQKGRFGYTRRLLFHFAAEGSYTALAKRYRAYVKETGLLKTLTEKRRERPNIDKLVGAVNIYGSHWANIEELHRRGVERALVSGMYDKAPQMRDWGYLPGRYDIYTDLYDPQIPPGKWERCEGFSFPDDVVKKADGSNQAGWCPWTDPQTGEKHPSYVICWTRGLDVLKEKMPKRLAQTPYGSYFLDCVTSVALYECYDPRHPLTRTQDREARVAQMGYLSDELGLIVGSESGRDYAAHVADYFEGIMSSASFFANFKAIHAIPFASCEPTERYLEYGINPARRVPLYQLVYGDCMETTWRWGDNTHRMPSIWWQKELVEMIHAGMPTFVLWDVQQDLFWGNVDRFVDTYNRVCRWRRAVGYSEMLQHERLSDDGLVQRSSFANGAAITVNFAPESRVVDSVTMPRYSYLLTGDPEILAGLPVGVPVQQDDSWTPKPFVMPAGADFETKPLRWRAGEGSDLELQGDVVHGGAAAAKLLGKNVAGWTYASGPLVPLKTGRRYLMRGWVRVDAVDPADAAPGFKCGLSRDGKWFHNEYTSRYDLSKKGTWQLLEGRFTVPEGEVTGSLALEKRMRVPVSITLYFDDMELIELDDAAKD</sequence>
<protein>
    <recommendedName>
        <fullName evidence="4">Carbohydrate-binding domain-containing protein</fullName>
    </recommendedName>
</protein>
<keyword evidence="1" id="KW-0732">Signal</keyword>
<name>A0AAE4ANA7_9BACT</name>
<feature type="signal peptide" evidence="1">
    <location>
        <begin position="1"/>
        <end position="22"/>
    </location>
</feature>
<dbReference type="PROSITE" id="PS51257">
    <property type="entry name" value="PROKAR_LIPOPROTEIN"/>
    <property type="match status" value="1"/>
</dbReference>
<dbReference type="InterPro" id="IPR021459">
    <property type="entry name" value="GH101-related"/>
</dbReference>